<keyword evidence="3" id="KW-1185">Reference proteome</keyword>
<accession>A0A6G1HJ60</accession>
<dbReference type="AlphaFoldDB" id="A0A6G1HJ60"/>
<proteinExistence type="predicted"/>
<gene>
    <name evidence="2" type="ORF">EJ06DRAFT_243372</name>
</gene>
<evidence type="ECO:0000313" key="2">
    <source>
        <dbReference type="EMBL" id="KAF2396098.1"/>
    </source>
</evidence>
<evidence type="ECO:0000256" key="1">
    <source>
        <dbReference type="SAM" id="MobiDB-lite"/>
    </source>
</evidence>
<feature type="compositionally biased region" description="Low complexity" evidence="1">
    <location>
        <begin position="79"/>
        <end position="89"/>
    </location>
</feature>
<feature type="compositionally biased region" description="Polar residues" evidence="1">
    <location>
        <begin position="113"/>
        <end position="129"/>
    </location>
</feature>
<feature type="compositionally biased region" description="Polar residues" evidence="1">
    <location>
        <begin position="65"/>
        <end position="78"/>
    </location>
</feature>
<feature type="compositionally biased region" description="Polar residues" evidence="1">
    <location>
        <begin position="26"/>
        <end position="45"/>
    </location>
</feature>
<reference evidence="2" key="1">
    <citation type="journal article" date="2020" name="Stud. Mycol.">
        <title>101 Dothideomycetes genomes: a test case for predicting lifestyles and emergence of pathogens.</title>
        <authorList>
            <person name="Haridas S."/>
            <person name="Albert R."/>
            <person name="Binder M."/>
            <person name="Bloem J."/>
            <person name="Labutti K."/>
            <person name="Salamov A."/>
            <person name="Andreopoulos B."/>
            <person name="Baker S."/>
            <person name="Barry K."/>
            <person name="Bills G."/>
            <person name="Bluhm B."/>
            <person name="Cannon C."/>
            <person name="Castanera R."/>
            <person name="Culley D."/>
            <person name="Daum C."/>
            <person name="Ezra D."/>
            <person name="Gonzalez J."/>
            <person name="Henrissat B."/>
            <person name="Kuo A."/>
            <person name="Liang C."/>
            <person name="Lipzen A."/>
            <person name="Lutzoni F."/>
            <person name="Magnuson J."/>
            <person name="Mondo S."/>
            <person name="Nolan M."/>
            <person name="Ohm R."/>
            <person name="Pangilinan J."/>
            <person name="Park H.-J."/>
            <person name="Ramirez L."/>
            <person name="Alfaro M."/>
            <person name="Sun H."/>
            <person name="Tritt A."/>
            <person name="Yoshinaga Y."/>
            <person name="Zwiers L.-H."/>
            <person name="Turgeon B."/>
            <person name="Goodwin S."/>
            <person name="Spatafora J."/>
            <person name="Crous P."/>
            <person name="Grigoriev I."/>
        </authorList>
    </citation>
    <scope>NUCLEOTIDE SEQUENCE</scope>
    <source>
        <strain evidence="2">CBS 262.69</strain>
    </source>
</reference>
<name>A0A6G1HJ60_9PEZI</name>
<feature type="region of interest" description="Disordered" evidence="1">
    <location>
        <begin position="1"/>
        <end position="89"/>
    </location>
</feature>
<feature type="region of interest" description="Disordered" evidence="1">
    <location>
        <begin position="113"/>
        <end position="146"/>
    </location>
</feature>
<sequence>MPKSHSPYPRPLHQVPQIPLPYTRPRPQTTSSPVQIHATILSSQHSTKHINRRASTSTTHRHNSYTDSPRSTSQLGTQTPDSSLPLSSTTLTPTPVAHLLFHVHRLRRTSALSSSGRNWNDNFPSASTLGSYSRSARGRSSRAESTTGWSFDSLSLARALAATVVTNEVLIHCATLTARTRRAIVRDSNPGTAWRRKGASRRTMSGRDVLVGGMSRALDGSKAQKRAAATV</sequence>
<dbReference type="Proteomes" id="UP000799640">
    <property type="component" value="Unassembled WGS sequence"/>
</dbReference>
<dbReference type="EMBL" id="ML996708">
    <property type="protein sequence ID" value="KAF2396098.1"/>
    <property type="molecule type" value="Genomic_DNA"/>
</dbReference>
<organism evidence="2 3">
    <name type="scientific">Trichodelitschia bisporula</name>
    <dbReference type="NCBI Taxonomy" id="703511"/>
    <lineage>
        <taxon>Eukaryota</taxon>
        <taxon>Fungi</taxon>
        <taxon>Dikarya</taxon>
        <taxon>Ascomycota</taxon>
        <taxon>Pezizomycotina</taxon>
        <taxon>Dothideomycetes</taxon>
        <taxon>Dothideomycetes incertae sedis</taxon>
        <taxon>Phaeotrichales</taxon>
        <taxon>Phaeotrichaceae</taxon>
        <taxon>Trichodelitschia</taxon>
    </lineage>
</organism>
<evidence type="ECO:0000313" key="3">
    <source>
        <dbReference type="Proteomes" id="UP000799640"/>
    </source>
</evidence>
<protein>
    <submittedName>
        <fullName evidence="2">Uncharacterized protein</fullName>
    </submittedName>
</protein>